<protein>
    <submittedName>
        <fullName evidence="2">Uncharacterized protein</fullName>
    </submittedName>
</protein>
<reference evidence="3" key="1">
    <citation type="journal article" date="2017" name="bioRxiv">
        <title>Conservation of a gene cluster reveals novel cercosporin biosynthetic mechanisms and extends production to the genus Colletotrichum.</title>
        <authorList>
            <person name="de Jonge R."/>
            <person name="Ebert M.K."/>
            <person name="Huitt-Roehl C.R."/>
            <person name="Pal P."/>
            <person name="Suttle J.C."/>
            <person name="Spanner R.E."/>
            <person name="Neubauer J.D."/>
            <person name="Jurick W.M.II."/>
            <person name="Stott K.A."/>
            <person name="Secor G.A."/>
            <person name="Thomma B.P.H.J."/>
            <person name="Van de Peer Y."/>
            <person name="Townsend C.A."/>
            <person name="Bolton M.D."/>
        </authorList>
    </citation>
    <scope>NUCLEOTIDE SEQUENCE [LARGE SCALE GENOMIC DNA]</scope>
    <source>
        <strain evidence="3">CBS538.71</strain>
    </source>
</reference>
<sequence>MAESPTKRRKLSSDSSEGGGVVLAAQVRPRHHITMLSPTSMSRDESEEDQQPVTIVVESDAQLCPDDECLKFASDKDNVNTTRPYARTCHHSDCALEEATSRHSGFRLFLGDPVADLKRLLLNSNISLDGEQLEVGDELRRWQRERQYTNDDLRTVLVFAVQQAVLCHISIESMREYLSRWPYRYWFHNGPADDADDPRTYPDGDRIARMSNRELWDHLVTMGVEVDYLRYWEEAMLQRILEKKWEEAKEGNVGEIQDLMRLRFVDKAMVTEYCGVPDG</sequence>
<keyword evidence="3" id="KW-1185">Reference proteome</keyword>
<feature type="region of interest" description="Disordered" evidence="1">
    <location>
        <begin position="1"/>
        <end position="52"/>
    </location>
</feature>
<evidence type="ECO:0000313" key="2">
    <source>
        <dbReference type="EMBL" id="PPJ51865.1"/>
    </source>
</evidence>
<dbReference type="Proteomes" id="UP000237631">
    <property type="component" value="Unassembled WGS sequence"/>
</dbReference>
<gene>
    <name evidence="2" type="ORF">CBER1_09586</name>
</gene>
<comment type="caution">
    <text evidence="2">The sequence shown here is derived from an EMBL/GenBank/DDBJ whole genome shotgun (WGS) entry which is preliminary data.</text>
</comment>
<proteinExistence type="predicted"/>
<accession>A0A2S6BWK6</accession>
<evidence type="ECO:0000256" key="1">
    <source>
        <dbReference type="SAM" id="MobiDB-lite"/>
    </source>
</evidence>
<dbReference type="EMBL" id="PNEN01001736">
    <property type="protein sequence ID" value="PPJ51865.1"/>
    <property type="molecule type" value="Genomic_DNA"/>
</dbReference>
<dbReference type="OrthoDB" id="3633947at2759"/>
<dbReference type="AlphaFoldDB" id="A0A2S6BWK6"/>
<organism evidence="2 3">
    <name type="scientific">Cercospora berteroae</name>
    <dbReference type="NCBI Taxonomy" id="357750"/>
    <lineage>
        <taxon>Eukaryota</taxon>
        <taxon>Fungi</taxon>
        <taxon>Dikarya</taxon>
        <taxon>Ascomycota</taxon>
        <taxon>Pezizomycotina</taxon>
        <taxon>Dothideomycetes</taxon>
        <taxon>Dothideomycetidae</taxon>
        <taxon>Mycosphaerellales</taxon>
        <taxon>Mycosphaerellaceae</taxon>
        <taxon>Cercospora</taxon>
    </lineage>
</organism>
<name>A0A2S6BWK6_9PEZI</name>
<evidence type="ECO:0000313" key="3">
    <source>
        <dbReference type="Proteomes" id="UP000237631"/>
    </source>
</evidence>